<dbReference type="Pfam" id="PF00782">
    <property type="entry name" value="DSPc"/>
    <property type="match status" value="1"/>
</dbReference>
<dbReference type="RefSeq" id="XP_007400936.1">
    <property type="nucleotide sequence ID" value="XM_007400874.1"/>
</dbReference>
<dbReference type="PROSITE" id="PS00383">
    <property type="entry name" value="TYR_PHOSPHATASE_1"/>
    <property type="match status" value="1"/>
</dbReference>
<comment type="catalytic activity">
    <reaction evidence="5">
        <text>O-phospho-L-threonyl-[protein] + H2O = L-threonyl-[protein] + phosphate</text>
        <dbReference type="Rhea" id="RHEA:47004"/>
        <dbReference type="Rhea" id="RHEA-COMP:11060"/>
        <dbReference type="Rhea" id="RHEA-COMP:11605"/>
        <dbReference type="ChEBI" id="CHEBI:15377"/>
        <dbReference type="ChEBI" id="CHEBI:30013"/>
        <dbReference type="ChEBI" id="CHEBI:43474"/>
        <dbReference type="ChEBI" id="CHEBI:61977"/>
        <dbReference type="EC" id="3.1.3.16"/>
    </reaction>
</comment>
<dbReference type="OrthoDB" id="2017893at2759"/>
<gene>
    <name evidence="8" type="ORF">PHACADRAFT_54994</name>
</gene>
<dbReference type="PROSITE" id="PS50054">
    <property type="entry name" value="TYR_PHOSPHATASE_DUAL"/>
    <property type="match status" value="1"/>
</dbReference>
<dbReference type="KEGG" id="pco:PHACADRAFT_54994"/>
<keyword evidence="3" id="KW-0904">Protein phosphatase</keyword>
<dbReference type="Proteomes" id="UP000008370">
    <property type="component" value="Unassembled WGS sequence"/>
</dbReference>
<accession>K5VV28</accession>
<dbReference type="PANTHER" id="PTHR45948:SF2">
    <property type="entry name" value="DUAL SPECIFICITY PROTEIN PHOSPHATASE"/>
    <property type="match status" value="1"/>
</dbReference>
<evidence type="ECO:0000256" key="5">
    <source>
        <dbReference type="ARBA" id="ARBA00048336"/>
    </source>
</evidence>
<keyword evidence="9" id="KW-1185">Reference proteome</keyword>
<dbReference type="GeneID" id="18920028"/>
<dbReference type="InterPro" id="IPR020422">
    <property type="entry name" value="TYR_PHOSPHATASE_DUAL_dom"/>
</dbReference>
<dbReference type="CDD" id="cd14498">
    <property type="entry name" value="DSP"/>
    <property type="match status" value="1"/>
</dbReference>
<sequence length="133" mass="14472">SEILPRLYLSGYSVAADEAQLLALGVTHVVSVLEIPPAYTQGALKTLHVRIEDSFRTDILQHLDGTTEFIKSALEENESNKVLVHCLMGISRSTTVVCAYLIATNAVTATEAVAFVTKRRNIASPNIGFRSQL</sequence>
<dbReference type="PROSITE" id="PS50056">
    <property type="entry name" value="TYR_PHOSPHATASE_2"/>
    <property type="match status" value="1"/>
</dbReference>
<evidence type="ECO:0000259" key="6">
    <source>
        <dbReference type="PROSITE" id="PS50054"/>
    </source>
</evidence>
<dbReference type="PANTHER" id="PTHR45948">
    <property type="entry name" value="DUAL SPECIFICITY PROTEIN PHOSPHATASE DDB_G0269404-RELATED"/>
    <property type="match status" value="1"/>
</dbReference>
<dbReference type="STRING" id="650164.K5VV28"/>
<dbReference type="HOGENOM" id="CLU_027074_11_5_1"/>
<evidence type="ECO:0000313" key="9">
    <source>
        <dbReference type="Proteomes" id="UP000008370"/>
    </source>
</evidence>
<dbReference type="SMART" id="SM00195">
    <property type="entry name" value="DSPc"/>
    <property type="match status" value="1"/>
</dbReference>
<keyword evidence="2" id="KW-0378">Hydrolase</keyword>
<evidence type="ECO:0000256" key="4">
    <source>
        <dbReference type="ARBA" id="ARBA00047761"/>
    </source>
</evidence>
<feature type="domain" description="Tyrosine specific protein phosphatases" evidence="7">
    <location>
        <begin position="67"/>
        <end position="120"/>
    </location>
</feature>
<dbReference type="InterPro" id="IPR000387">
    <property type="entry name" value="Tyr_Pase_dom"/>
</dbReference>
<feature type="domain" description="Tyrosine-protein phosphatase" evidence="6">
    <location>
        <begin position="1"/>
        <end position="133"/>
    </location>
</feature>
<evidence type="ECO:0000256" key="3">
    <source>
        <dbReference type="ARBA" id="ARBA00022912"/>
    </source>
</evidence>
<dbReference type="GO" id="GO:0004725">
    <property type="term" value="F:protein tyrosine phosphatase activity"/>
    <property type="evidence" value="ECO:0007669"/>
    <property type="project" value="TreeGrafter"/>
</dbReference>
<dbReference type="GO" id="GO:0004722">
    <property type="term" value="F:protein serine/threonine phosphatase activity"/>
    <property type="evidence" value="ECO:0007669"/>
    <property type="project" value="UniProtKB-EC"/>
</dbReference>
<evidence type="ECO:0000256" key="1">
    <source>
        <dbReference type="ARBA" id="ARBA00008601"/>
    </source>
</evidence>
<dbReference type="AlphaFoldDB" id="K5VV28"/>
<dbReference type="InterPro" id="IPR000340">
    <property type="entry name" value="Dual-sp_phosphatase_cat-dom"/>
</dbReference>
<name>K5VV28_PHACS</name>
<dbReference type="EMBL" id="JH930478">
    <property type="protein sequence ID" value="EKM50670.1"/>
    <property type="molecule type" value="Genomic_DNA"/>
</dbReference>
<proteinExistence type="inferred from homology"/>
<dbReference type="Gene3D" id="3.90.190.10">
    <property type="entry name" value="Protein tyrosine phosphatase superfamily"/>
    <property type="match status" value="1"/>
</dbReference>
<feature type="non-terminal residue" evidence="8">
    <location>
        <position position="1"/>
    </location>
</feature>
<evidence type="ECO:0000256" key="2">
    <source>
        <dbReference type="ARBA" id="ARBA00022801"/>
    </source>
</evidence>
<comment type="similarity">
    <text evidence="1">Belongs to the protein-tyrosine phosphatase family. Non-receptor class dual specificity subfamily.</text>
</comment>
<dbReference type="InterPro" id="IPR016130">
    <property type="entry name" value="Tyr_Pase_AS"/>
</dbReference>
<dbReference type="GO" id="GO:0007165">
    <property type="term" value="P:signal transduction"/>
    <property type="evidence" value="ECO:0007669"/>
    <property type="project" value="TreeGrafter"/>
</dbReference>
<comment type="catalytic activity">
    <reaction evidence="4">
        <text>O-phospho-L-seryl-[protein] + H2O = L-seryl-[protein] + phosphate</text>
        <dbReference type="Rhea" id="RHEA:20629"/>
        <dbReference type="Rhea" id="RHEA-COMP:9863"/>
        <dbReference type="Rhea" id="RHEA-COMP:11604"/>
        <dbReference type="ChEBI" id="CHEBI:15377"/>
        <dbReference type="ChEBI" id="CHEBI:29999"/>
        <dbReference type="ChEBI" id="CHEBI:43474"/>
        <dbReference type="ChEBI" id="CHEBI:83421"/>
        <dbReference type="EC" id="3.1.3.16"/>
    </reaction>
</comment>
<evidence type="ECO:0000259" key="7">
    <source>
        <dbReference type="PROSITE" id="PS50056"/>
    </source>
</evidence>
<dbReference type="GO" id="GO:0005829">
    <property type="term" value="C:cytosol"/>
    <property type="evidence" value="ECO:0007669"/>
    <property type="project" value="TreeGrafter"/>
</dbReference>
<feature type="non-terminal residue" evidence="8">
    <location>
        <position position="133"/>
    </location>
</feature>
<organism evidence="8 9">
    <name type="scientific">Phanerochaete carnosa (strain HHB-10118-sp)</name>
    <name type="common">White-rot fungus</name>
    <name type="synonym">Peniophora carnosa</name>
    <dbReference type="NCBI Taxonomy" id="650164"/>
    <lineage>
        <taxon>Eukaryota</taxon>
        <taxon>Fungi</taxon>
        <taxon>Dikarya</taxon>
        <taxon>Basidiomycota</taxon>
        <taxon>Agaricomycotina</taxon>
        <taxon>Agaricomycetes</taxon>
        <taxon>Polyporales</taxon>
        <taxon>Phanerochaetaceae</taxon>
        <taxon>Phanerochaete</taxon>
    </lineage>
</organism>
<protein>
    <submittedName>
        <fullName evidence="8">Uncharacterized protein</fullName>
    </submittedName>
</protein>
<reference evidence="8 9" key="1">
    <citation type="journal article" date="2012" name="BMC Genomics">
        <title>Comparative genomics of the white-rot fungi, Phanerochaete carnosa and P. chrysosporium, to elucidate the genetic basis of the distinct wood types they colonize.</title>
        <authorList>
            <person name="Suzuki H."/>
            <person name="MacDonald J."/>
            <person name="Syed K."/>
            <person name="Salamov A."/>
            <person name="Hori C."/>
            <person name="Aerts A."/>
            <person name="Henrissat B."/>
            <person name="Wiebenga A."/>
            <person name="vanKuyk P.A."/>
            <person name="Barry K."/>
            <person name="Lindquist E."/>
            <person name="LaButti K."/>
            <person name="Lapidus A."/>
            <person name="Lucas S."/>
            <person name="Coutinho P."/>
            <person name="Gong Y."/>
            <person name="Samejima M."/>
            <person name="Mahadevan R."/>
            <person name="Abou-Zaid M."/>
            <person name="de Vries R.P."/>
            <person name="Igarashi K."/>
            <person name="Yadav J.S."/>
            <person name="Grigoriev I.V."/>
            <person name="Master E.R."/>
        </authorList>
    </citation>
    <scope>NUCLEOTIDE SEQUENCE [LARGE SCALE GENOMIC DNA]</scope>
    <source>
        <strain evidence="8 9">HHB-10118-sp</strain>
    </source>
</reference>
<dbReference type="SUPFAM" id="SSF52799">
    <property type="entry name" value="(Phosphotyrosine protein) phosphatases II"/>
    <property type="match status" value="1"/>
</dbReference>
<dbReference type="InterPro" id="IPR029021">
    <property type="entry name" value="Prot-tyrosine_phosphatase-like"/>
</dbReference>
<dbReference type="InParanoid" id="K5VV28"/>
<evidence type="ECO:0000313" key="8">
    <source>
        <dbReference type="EMBL" id="EKM50670.1"/>
    </source>
</evidence>